<keyword evidence="12" id="KW-1185">Reference proteome</keyword>
<evidence type="ECO:0000256" key="3">
    <source>
        <dbReference type="ARBA" id="ARBA00022697"/>
    </source>
</evidence>
<evidence type="ECO:0000256" key="6">
    <source>
        <dbReference type="ARBA" id="ARBA00022840"/>
    </source>
</evidence>
<dbReference type="InterPro" id="IPR020568">
    <property type="entry name" value="Ribosomal_Su5_D2-typ_SF"/>
</dbReference>
<evidence type="ECO:0000256" key="4">
    <source>
        <dbReference type="ARBA" id="ARBA00022741"/>
    </source>
</evidence>
<keyword evidence="2 7" id="KW-0808">Transferase</keyword>
<comment type="pathway">
    <text evidence="7">Amino-acid biosynthesis; L-threonine biosynthesis; L-threonine from L-aspartate: step 4/5.</text>
</comment>
<dbReference type="Pfam" id="PF08544">
    <property type="entry name" value="GHMP_kinases_C"/>
    <property type="match status" value="1"/>
</dbReference>
<evidence type="ECO:0000256" key="2">
    <source>
        <dbReference type="ARBA" id="ARBA00022679"/>
    </source>
</evidence>
<reference evidence="12" key="1">
    <citation type="submission" date="2016-10" db="EMBL/GenBank/DDBJ databases">
        <authorList>
            <person name="Varghese N."/>
            <person name="Submissions S."/>
        </authorList>
    </citation>
    <scope>NUCLEOTIDE SEQUENCE [LARGE SCALE GENOMIC DNA]</scope>
    <source>
        <strain evidence="12">CGMCC 1.10370</strain>
    </source>
</reference>
<dbReference type="InterPro" id="IPR036554">
    <property type="entry name" value="GHMP_kinase_C_sf"/>
</dbReference>
<dbReference type="SUPFAM" id="SSF54211">
    <property type="entry name" value="Ribosomal protein S5 domain 2-like"/>
    <property type="match status" value="1"/>
</dbReference>
<keyword evidence="4 7" id="KW-0547">Nucleotide-binding</keyword>
<dbReference type="InterPro" id="IPR000870">
    <property type="entry name" value="Homoserine_kinase"/>
</dbReference>
<dbReference type="GO" id="GO:0004413">
    <property type="term" value="F:homoserine kinase activity"/>
    <property type="evidence" value="ECO:0007669"/>
    <property type="project" value="UniProtKB-UniRule"/>
</dbReference>
<evidence type="ECO:0000256" key="5">
    <source>
        <dbReference type="ARBA" id="ARBA00022777"/>
    </source>
</evidence>
<evidence type="ECO:0000259" key="9">
    <source>
        <dbReference type="Pfam" id="PF00288"/>
    </source>
</evidence>
<feature type="domain" description="GHMP kinase C-terminal" evidence="10">
    <location>
        <begin position="239"/>
        <end position="316"/>
    </location>
</feature>
<dbReference type="InterPro" id="IPR013750">
    <property type="entry name" value="GHMP_kinase_C_dom"/>
</dbReference>
<organism evidence="11 12">
    <name type="scientific">Flavobacterium phragmitis</name>
    <dbReference type="NCBI Taxonomy" id="739143"/>
    <lineage>
        <taxon>Bacteria</taxon>
        <taxon>Pseudomonadati</taxon>
        <taxon>Bacteroidota</taxon>
        <taxon>Flavobacteriia</taxon>
        <taxon>Flavobacteriales</taxon>
        <taxon>Flavobacteriaceae</taxon>
        <taxon>Flavobacterium</taxon>
    </lineage>
</organism>
<accession>A0A1I1LZ81</accession>
<comment type="caution">
    <text evidence="7">Lacks conserved residue(s) required for the propagation of feature annotation.</text>
</comment>
<evidence type="ECO:0000256" key="8">
    <source>
        <dbReference type="NCBIfam" id="TIGR00191"/>
    </source>
</evidence>
<dbReference type="EMBL" id="FOMH01000002">
    <property type="protein sequence ID" value="SFC78414.1"/>
    <property type="molecule type" value="Genomic_DNA"/>
</dbReference>
<dbReference type="Proteomes" id="UP000199672">
    <property type="component" value="Unassembled WGS sequence"/>
</dbReference>
<protein>
    <recommendedName>
        <fullName evidence="7 8">Homoserine kinase</fullName>
        <shortName evidence="7">HK</shortName>
        <shortName evidence="7">HSK</shortName>
        <ecNumber evidence="7 8">2.7.1.39</ecNumber>
    </recommendedName>
</protein>
<dbReference type="PANTHER" id="PTHR20861:SF1">
    <property type="entry name" value="HOMOSERINE KINASE"/>
    <property type="match status" value="1"/>
</dbReference>
<dbReference type="GO" id="GO:0005524">
    <property type="term" value="F:ATP binding"/>
    <property type="evidence" value="ECO:0007669"/>
    <property type="project" value="UniProtKB-UniRule"/>
</dbReference>
<dbReference type="Gene3D" id="3.30.230.10">
    <property type="match status" value="1"/>
</dbReference>
<dbReference type="Pfam" id="PF00288">
    <property type="entry name" value="GHMP_kinases_N"/>
    <property type="match status" value="1"/>
</dbReference>
<dbReference type="AlphaFoldDB" id="A0A1I1LZ81"/>
<keyword evidence="1 7" id="KW-0028">Amino-acid biosynthesis</keyword>
<dbReference type="GO" id="GO:0005737">
    <property type="term" value="C:cytoplasm"/>
    <property type="evidence" value="ECO:0007669"/>
    <property type="project" value="UniProtKB-SubCell"/>
</dbReference>
<dbReference type="PANTHER" id="PTHR20861">
    <property type="entry name" value="HOMOSERINE/4-DIPHOSPHOCYTIDYL-2-C-METHYL-D-ERYTHRITOL KINASE"/>
    <property type="match status" value="1"/>
</dbReference>
<dbReference type="InterPro" id="IPR014721">
    <property type="entry name" value="Ribsml_uS5_D2-typ_fold_subgr"/>
</dbReference>
<dbReference type="InterPro" id="IPR006204">
    <property type="entry name" value="GHMP_kinase_N_dom"/>
</dbReference>
<evidence type="ECO:0000313" key="12">
    <source>
        <dbReference type="Proteomes" id="UP000199672"/>
    </source>
</evidence>
<name>A0A1I1LZ81_9FLAO</name>
<dbReference type="PRINTS" id="PR00958">
    <property type="entry name" value="HOMSERKINASE"/>
</dbReference>
<evidence type="ECO:0000256" key="1">
    <source>
        <dbReference type="ARBA" id="ARBA00022605"/>
    </source>
</evidence>
<dbReference type="SUPFAM" id="SSF55060">
    <property type="entry name" value="GHMP Kinase, C-terminal domain"/>
    <property type="match status" value="1"/>
</dbReference>
<keyword evidence="5 7" id="KW-0418">Kinase</keyword>
<comment type="catalytic activity">
    <reaction evidence="7">
        <text>L-homoserine + ATP = O-phospho-L-homoserine + ADP + H(+)</text>
        <dbReference type="Rhea" id="RHEA:13985"/>
        <dbReference type="ChEBI" id="CHEBI:15378"/>
        <dbReference type="ChEBI" id="CHEBI:30616"/>
        <dbReference type="ChEBI" id="CHEBI:57476"/>
        <dbReference type="ChEBI" id="CHEBI:57590"/>
        <dbReference type="ChEBI" id="CHEBI:456216"/>
        <dbReference type="EC" id="2.7.1.39"/>
    </reaction>
</comment>
<dbReference type="Gene3D" id="3.30.70.890">
    <property type="entry name" value="GHMP kinase, C-terminal domain"/>
    <property type="match status" value="1"/>
</dbReference>
<dbReference type="STRING" id="739143.SAMN05216297_102266"/>
<keyword evidence="7" id="KW-0963">Cytoplasm</keyword>
<comment type="subcellular location">
    <subcellularLocation>
        <location evidence="7">Cytoplasm</location>
    </subcellularLocation>
</comment>
<keyword evidence="3 7" id="KW-0791">Threonine biosynthesis</keyword>
<evidence type="ECO:0000313" key="11">
    <source>
        <dbReference type="EMBL" id="SFC78414.1"/>
    </source>
</evidence>
<gene>
    <name evidence="7" type="primary">thrB</name>
    <name evidence="11" type="ORF">SAMN05216297_102266</name>
</gene>
<dbReference type="UniPathway" id="UPA00050">
    <property type="reaction ID" value="UER00064"/>
</dbReference>
<evidence type="ECO:0000256" key="7">
    <source>
        <dbReference type="HAMAP-Rule" id="MF_00384"/>
    </source>
</evidence>
<dbReference type="PIRSF" id="PIRSF000676">
    <property type="entry name" value="Homoser_kin"/>
    <property type="match status" value="1"/>
</dbReference>
<dbReference type="HAMAP" id="MF_00384">
    <property type="entry name" value="Homoser_kinase"/>
    <property type="match status" value="1"/>
</dbReference>
<comment type="similarity">
    <text evidence="7">Belongs to the GHMP kinase family. Homoserine kinase subfamily.</text>
</comment>
<dbReference type="GO" id="GO:0009088">
    <property type="term" value="P:threonine biosynthetic process"/>
    <property type="evidence" value="ECO:0007669"/>
    <property type="project" value="UniProtKB-UniRule"/>
</dbReference>
<dbReference type="NCBIfam" id="TIGR00191">
    <property type="entry name" value="thrB"/>
    <property type="match status" value="1"/>
</dbReference>
<evidence type="ECO:0000259" key="10">
    <source>
        <dbReference type="Pfam" id="PF08544"/>
    </source>
</evidence>
<proteinExistence type="inferred from homology"/>
<dbReference type="EC" id="2.7.1.39" evidence="7 8"/>
<feature type="domain" description="GHMP kinase N-terminal" evidence="9">
    <location>
        <begin position="96"/>
        <end position="177"/>
    </location>
</feature>
<keyword evidence="6 7" id="KW-0067">ATP-binding</keyword>
<sequence>MCLSAFVAKTQSLKKIKLCDFVPSWQNQPKMKEIKLFCPATIANLSCGFDVLGLCLDNAGDEMIVRKVDQKGVRITKIVGADLPLETEKNVSGVAALAMLETLDELDFGFEIEIYKNIKAGSGIGSSAASSAGAVFGINELLGRPYSRKDLVQFAMQGEKLASGNAHADNVAPALLGAFTLVRSYSPLDIIRIDSPEELYATVVHPQIELKTSDARSVLKQNVSLKSAIMQWGNVGGLVAGLYTKDYELIGRSLHDEIVEPVRSVLIPGFDQIKQTAYENGALGSGISGSGPSIFALSKGKETAEKIAKAMSDVYEKMNLPYEIHVSKINPDGVRII</sequence>
<comment type="function">
    <text evidence="7">Catalyzes the ATP-dependent phosphorylation of L-homoserine to L-homoserine phosphate.</text>
</comment>
<dbReference type="NCBIfam" id="NF002288">
    <property type="entry name" value="PRK01212.1-4"/>
    <property type="match status" value="1"/>
</dbReference>